<comment type="function">
    <text evidence="11">DNA polymerase III is a complex, multichain enzyme responsible for most of the replicative synthesis in bacteria. This DNA polymerase also exhibits 3' to 5' exonuclease activity.</text>
</comment>
<dbReference type="InterPro" id="IPR003593">
    <property type="entry name" value="AAA+_ATPase"/>
</dbReference>
<comment type="catalytic activity">
    <reaction evidence="10 11">
        <text>DNA(n) + a 2'-deoxyribonucleoside 5'-triphosphate = DNA(n+1) + diphosphate</text>
        <dbReference type="Rhea" id="RHEA:22508"/>
        <dbReference type="Rhea" id="RHEA-COMP:17339"/>
        <dbReference type="Rhea" id="RHEA-COMP:17340"/>
        <dbReference type="ChEBI" id="CHEBI:33019"/>
        <dbReference type="ChEBI" id="CHEBI:61560"/>
        <dbReference type="ChEBI" id="CHEBI:173112"/>
        <dbReference type="EC" id="2.7.7.7"/>
    </reaction>
</comment>
<dbReference type="NCBIfam" id="NF004046">
    <property type="entry name" value="PRK05563.1"/>
    <property type="match status" value="1"/>
</dbReference>
<dbReference type="Gene3D" id="1.20.272.10">
    <property type="match status" value="1"/>
</dbReference>
<evidence type="ECO:0000256" key="4">
    <source>
        <dbReference type="ARBA" id="ARBA00022705"/>
    </source>
</evidence>
<dbReference type="Pfam" id="PF12362">
    <property type="entry name" value="DUF3646"/>
    <property type="match status" value="1"/>
</dbReference>
<keyword evidence="7" id="KW-0862">Zinc</keyword>
<keyword evidence="6 11" id="KW-0547">Nucleotide-binding</keyword>
<feature type="compositionally biased region" description="Low complexity" evidence="12">
    <location>
        <begin position="443"/>
        <end position="459"/>
    </location>
</feature>
<keyword evidence="8 11" id="KW-0067">ATP-binding</keyword>
<evidence type="ECO:0000256" key="5">
    <source>
        <dbReference type="ARBA" id="ARBA00022723"/>
    </source>
</evidence>
<feature type="region of interest" description="Disordered" evidence="12">
    <location>
        <begin position="443"/>
        <end position="513"/>
    </location>
</feature>
<dbReference type="FunFam" id="1.20.272.10:FF:000003">
    <property type="entry name" value="DNA polymerase III subunit gamma/tau"/>
    <property type="match status" value="1"/>
</dbReference>
<dbReference type="PANTHER" id="PTHR11669:SF0">
    <property type="entry name" value="PROTEIN STICHEL-LIKE 2"/>
    <property type="match status" value="1"/>
</dbReference>
<dbReference type="GO" id="GO:0003887">
    <property type="term" value="F:DNA-directed DNA polymerase activity"/>
    <property type="evidence" value="ECO:0007669"/>
    <property type="project" value="UniProtKB-KW"/>
</dbReference>
<feature type="compositionally biased region" description="Basic and acidic residues" evidence="12">
    <location>
        <begin position="44"/>
        <end position="59"/>
    </location>
</feature>
<keyword evidence="15" id="KW-1185">Reference proteome</keyword>
<evidence type="ECO:0000256" key="7">
    <source>
        <dbReference type="ARBA" id="ARBA00022833"/>
    </source>
</evidence>
<evidence type="ECO:0000256" key="3">
    <source>
        <dbReference type="ARBA" id="ARBA00022695"/>
    </source>
</evidence>
<sequence>MPGVVALPFFLSGQVMSDPQNTDHSATTPHLDADAHPPDTQADALKDTPPDVPPKDAPKTNEAYRVLARKYRPTDFDGLIGQQAMVRTLSNAIAAGRLAHAFVLTGVRGVGKTTTARIIARALNCVGPDGAGGATIAPCGVCENCRAIAEDRHVDVMEMDAASRTGVDDIRELIEGVRYRPVVARYKVYIIDEVHMLSKSAFNALLKTLEEPPEHVKFIFATTEIRKVPVTVLSRCQRFDLRRIDIETLSTHFQKIVTSEGASVSPEALHLIARAADGSVRDGLSLLDQAIAHTGGEVGEDQVRDMLGLADRTATFDLFEAVMKGDIAGALNDVAGQYVSGADPLQILEDMLDLTHWLTRIKVTPQAAEGVSVPEAERTRGKALAAGLSMASLARAWQMLLKGLGESRQAPSPMQALEMVLVRLAHSANLPSPADVLRRLDSAPQPAAPASDSKPDTPATPVARTDSDSAPGAVDASIGSTPRTPGARHAVGGGVARAPRSHTDPQSMSELDLPDPLTYQAVVELTETKSEMILHANLVSNVHLVRFEPGRIEFHPGEYADEDLPHKLNKFLNDATRRRWVVTVSREAGQPTLKQQQDAKQAHEKAAAANHPLVRAVIEAFPGASVGAVRKIIPVDAPPSGDVSGDMSDPDENII</sequence>
<dbReference type="FunFam" id="3.40.50.300:FF:000014">
    <property type="entry name" value="DNA polymerase III subunit gamma/tau"/>
    <property type="match status" value="1"/>
</dbReference>
<dbReference type="Proteomes" id="UP000295304">
    <property type="component" value="Unassembled WGS sequence"/>
</dbReference>
<evidence type="ECO:0000256" key="1">
    <source>
        <dbReference type="ARBA" id="ARBA00006360"/>
    </source>
</evidence>
<dbReference type="SUPFAM" id="SSF52540">
    <property type="entry name" value="P-loop containing nucleoside triphosphate hydrolases"/>
    <property type="match status" value="1"/>
</dbReference>
<evidence type="ECO:0000256" key="2">
    <source>
        <dbReference type="ARBA" id="ARBA00022679"/>
    </source>
</evidence>
<dbReference type="CDD" id="cd00009">
    <property type="entry name" value="AAA"/>
    <property type="match status" value="1"/>
</dbReference>
<protein>
    <recommendedName>
        <fullName evidence="11">DNA polymerase III subunit gamma/tau</fullName>
        <ecNumber evidence="11">2.7.7.7</ecNumber>
    </recommendedName>
</protein>
<dbReference type="GO" id="GO:0005524">
    <property type="term" value="F:ATP binding"/>
    <property type="evidence" value="ECO:0007669"/>
    <property type="project" value="UniProtKB-KW"/>
</dbReference>
<evidence type="ECO:0000256" key="8">
    <source>
        <dbReference type="ARBA" id="ARBA00022840"/>
    </source>
</evidence>
<evidence type="ECO:0000256" key="10">
    <source>
        <dbReference type="ARBA" id="ARBA00049244"/>
    </source>
</evidence>
<evidence type="ECO:0000256" key="6">
    <source>
        <dbReference type="ARBA" id="ARBA00022741"/>
    </source>
</evidence>
<gene>
    <name evidence="11" type="primary">dnaX</name>
    <name evidence="14" type="ORF">EDD55_101362</name>
</gene>
<dbReference type="Gene3D" id="1.10.8.60">
    <property type="match status" value="1"/>
</dbReference>
<dbReference type="InterPro" id="IPR012763">
    <property type="entry name" value="DNA_pol_III_sug/sutau_N"/>
</dbReference>
<dbReference type="Pfam" id="PF13177">
    <property type="entry name" value="DNA_pol3_delta2"/>
    <property type="match status" value="1"/>
</dbReference>
<keyword evidence="9 11" id="KW-0239">DNA-directed DNA polymerase</keyword>
<evidence type="ECO:0000256" key="12">
    <source>
        <dbReference type="SAM" id="MobiDB-lite"/>
    </source>
</evidence>
<keyword evidence="5" id="KW-0479">Metal-binding</keyword>
<dbReference type="GO" id="GO:0003677">
    <property type="term" value="F:DNA binding"/>
    <property type="evidence" value="ECO:0007669"/>
    <property type="project" value="InterPro"/>
</dbReference>
<dbReference type="InterPro" id="IPR045085">
    <property type="entry name" value="HLD_clamp_pol_III_gamma_tau"/>
</dbReference>
<feature type="region of interest" description="Disordered" evidence="12">
    <location>
        <begin position="16"/>
        <end position="60"/>
    </location>
</feature>
<dbReference type="CDD" id="cd18137">
    <property type="entry name" value="HLD_clamp_pol_III_gamma_tau"/>
    <property type="match status" value="1"/>
</dbReference>
<dbReference type="FunFam" id="1.10.8.60:FF:000013">
    <property type="entry name" value="DNA polymerase III subunit gamma/tau"/>
    <property type="match status" value="1"/>
</dbReference>
<dbReference type="NCBIfam" id="NF006585">
    <property type="entry name" value="PRK09111.1"/>
    <property type="match status" value="1"/>
</dbReference>
<keyword evidence="3 11" id="KW-0548">Nucleotidyltransferase</keyword>
<dbReference type="InterPro" id="IPR027417">
    <property type="entry name" value="P-loop_NTPase"/>
</dbReference>
<evidence type="ECO:0000256" key="9">
    <source>
        <dbReference type="ARBA" id="ARBA00022932"/>
    </source>
</evidence>
<dbReference type="GO" id="GO:0046872">
    <property type="term" value="F:metal ion binding"/>
    <property type="evidence" value="ECO:0007669"/>
    <property type="project" value="UniProtKB-KW"/>
</dbReference>
<dbReference type="AlphaFoldDB" id="A0A4R3JFV8"/>
<dbReference type="SMART" id="SM00382">
    <property type="entry name" value="AAA"/>
    <property type="match status" value="1"/>
</dbReference>
<feature type="region of interest" description="Disordered" evidence="12">
    <location>
        <begin position="636"/>
        <end position="655"/>
    </location>
</feature>
<evidence type="ECO:0000256" key="11">
    <source>
        <dbReference type="RuleBase" id="RU364063"/>
    </source>
</evidence>
<dbReference type="InterPro" id="IPR050238">
    <property type="entry name" value="DNA_Rep/Repair_Clamp_Loader"/>
</dbReference>
<dbReference type="NCBIfam" id="TIGR02397">
    <property type="entry name" value="dnaX_nterm"/>
    <property type="match status" value="1"/>
</dbReference>
<dbReference type="InterPro" id="IPR008921">
    <property type="entry name" value="DNA_pol3_clamp-load_cplx_C"/>
</dbReference>
<evidence type="ECO:0000313" key="14">
    <source>
        <dbReference type="EMBL" id="TCS65029.1"/>
    </source>
</evidence>
<dbReference type="InterPro" id="IPR022107">
    <property type="entry name" value="DNA_pol_III_gamma/tau_C"/>
</dbReference>
<comment type="caution">
    <text evidence="14">The sequence shown here is derived from an EMBL/GenBank/DDBJ whole genome shotgun (WGS) entry which is preliminary data.</text>
</comment>
<dbReference type="Pfam" id="PF12169">
    <property type="entry name" value="DNA_pol3_gamma3"/>
    <property type="match status" value="1"/>
</dbReference>
<dbReference type="EMBL" id="SLZW01000001">
    <property type="protein sequence ID" value="TCS65029.1"/>
    <property type="molecule type" value="Genomic_DNA"/>
</dbReference>
<accession>A0A4R3JFV8</accession>
<keyword evidence="2 11" id="KW-0808">Transferase</keyword>
<keyword evidence="4 11" id="KW-0235">DNA replication</keyword>
<feature type="domain" description="AAA+ ATPase" evidence="13">
    <location>
        <begin position="98"/>
        <end position="245"/>
    </location>
</feature>
<dbReference type="InterPro" id="IPR022754">
    <property type="entry name" value="DNA_pol_III_gamma-3"/>
</dbReference>
<feature type="compositionally biased region" description="Polar residues" evidence="12">
    <location>
        <begin position="16"/>
        <end position="28"/>
    </location>
</feature>
<comment type="similarity">
    <text evidence="1 11">Belongs to the DnaX/STICHEL family.</text>
</comment>
<reference evidence="14 15" key="1">
    <citation type="submission" date="2019-03" db="EMBL/GenBank/DDBJ databases">
        <title>Genomic Encyclopedia of Type Strains, Phase IV (KMG-IV): sequencing the most valuable type-strain genomes for metagenomic binning, comparative biology and taxonomic classification.</title>
        <authorList>
            <person name="Goeker M."/>
        </authorList>
    </citation>
    <scope>NUCLEOTIDE SEQUENCE [LARGE SCALE GENOMIC DNA]</scope>
    <source>
        <strain evidence="14 15">DSM 101688</strain>
    </source>
</reference>
<dbReference type="Gene3D" id="3.40.50.300">
    <property type="entry name" value="P-loop containing nucleotide triphosphate hydrolases"/>
    <property type="match status" value="1"/>
</dbReference>
<dbReference type="GO" id="GO:0006261">
    <property type="term" value="P:DNA-templated DNA replication"/>
    <property type="evidence" value="ECO:0007669"/>
    <property type="project" value="TreeGrafter"/>
</dbReference>
<proteinExistence type="inferred from homology"/>
<evidence type="ECO:0000259" key="13">
    <source>
        <dbReference type="SMART" id="SM00382"/>
    </source>
</evidence>
<name>A0A4R3JFV8_9PROT</name>
<comment type="subunit">
    <text evidence="11">DNA polymerase III contains a core (composed of alpha, epsilon and theta chains) that associates with a tau subunit. This core dimerizes to form the POLIII' complex. PolIII' associates with the gamma complex (composed of gamma, delta, delta', psi and chi chains) and with the beta chain to form the complete DNA polymerase III complex.</text>
</comment>
<dbReference type="GO" id="GO:0009360">
    <property type="term" value="C:DNA polymerase III complex"/>
    <property type="evidence" value="ECO:0007669"/>
    <property type="project" value="InterPro"/>
</dbReference>
<dbReference type="Pfam" id="PF22608">
    <property type="entry name" value="DNAX_ATPase_lid"/>
    <property type="match status" value="1"/>
</dbReference>
<organism evidence="14 15">
    <name type="scientific">Varunaivibrio sulfuroxidans</name>
    <dbReference type="NCBI Taxonomy" id="1773489"/>
    <lineage>
        <taxon>Bacteria</taxon>
        <taxon>Pseudomonadati</taxon>
        <taxon>Pseudomonadota</taxon>
        <taxon>Alphaproteobacteria</taxon>
        <taxon>Rhodospirillales</taxon>
        <taxon>Magnetovibrionaceae</taxon>
        <taxon>Varunaivibrio</taxon>
    </lineage>
</organism>
<dbReference type="SUPFAM" id="SSF48019">
    <property type="entry name" value="post-AAA+ oligomerization domain-like"/>
    <property type="match status" value="1"/>
</dbReference>
<dbReference type="PANTHER" id="PTHR11669">
    <property type="entry name" value="REPLICATION FACTOR C / DNA POLYMERASE III GAMMA-TAU SUBUNIT"/>
    <property type="match status" value="1"/>
</dbReference>
<evidence type="ECO:0000313" key="15">
    <source>
        <dbReference type="Proteomes" id="UP000295304"/>
    </source>
</evidence>
<dbReference type="EC" id="2.7.7.7" evidence="11"/>